<comment type="caution">
    <text evidence="5">The sequence shown here is derived from an EMBL/GenBank/DDBJ whole genome shotgun (WGS) entry which is preliminary data.</text>
</comment>
<dbReference type="PANTHER" id="PTHR47504">
    <property type="entry name" value="RIGHT ORIGIN-BINDING PROTEIN"/>
    <property type="match status" value="1"/>
</dbReference>
<evidence type="ECO:0000259" key="4">
    <source>
        <dbReference type="PROSITE" id="PS01124"/>
    </source>
</evidence>
<dbReference type="InterPro" id="IPR050959">
    <property type="entry name" value="MarA-like"/>
</dbReference>
<proteinExistence type="predicted"/>
<keyword evidence="1" id="KW-0805">Transcription regulation</keyword>
<evidence type="ECO:0000313" key="5">
    <source>
        <dbReference type="EMBL" id="GAB1252264.1"/>
    </source>
</evidence>
<sequence length="313" mass="36138">MVEKNSYTPGKETWTPDIDREITISSSTRSAVPNPSSASSILPELLHVSAKGCMLDSDDRYLLVFPLTEGIEIHEFPHDLPKTNGDEVLFVPSFHRIRMRHKSSEGQALVFRFFASIQLCEGKRCPDVSSEASTGKDDNQNKTYIHTTTLKANDAVRLWRDSVVCYLKNGMKLQGLYEHKLRELFSIFWNLYPKSEIDPFFSEFHCHHTGFRSFVFHHFMDARNVEELAELSGLSLSSFKRNFKEEFHQSPLQWIHRQKAYFLYYDLVETDAPLTELAERYKLSSVSYLCAFCKKMLGDTPYAIRNNAPKIDV</sequence>
<dbReference type="RefSeq" id="WP_411916021.1">
    <property type="nucleotide sequence ID" value="NZ_BAAFSF010000004.1"/>
</dbReference>
<evidence type="ECO:0000256" key="2">
    <source>
        <dbReference type="ARBA" id="ARBA00023125"/>
    </source>
</evidence>
<evidence type="ECO:0000256" key="3">
    <source>
        <dbReference type="ARBA" id="ARBA00023163"/>
    </source>
</evidence>
<reference evidence="5 6" key="1">
    <citation type="journal article" date="2025" name="Int. J. Syst. Evol. Microbiol.">
        <title>Desulfovibrio falkowii sp. nov., Porphyromonas miyakawae sp. nov., Mediterraneibacter flintii sp. nov. and Owariibacterium komagatae gen. nov., sp. nov., isolated from human faeces.</title>
        <authorList>
            <person name="Hamaguchi T."/>
            <person name="Ohara M."/>
            <person name="Hisatomi A."/>
            <person name="Sekiguchi K."/>
            <person name="Takeda J.I."/>
            <person name="Ueyama J."/>
            <person name="Ito M."/>
            <person name="Nishiwaki H."/>
            <person name="Ogi T."/>
            <person name="Hirayama M."/>
            <person name="Ohkuma M."/>
            <person name="Sakamoto M."/>
            <person name="Ohno K."/>
        </authorList>
    </citation>
    <scope>NUCLEOTIDE SEQUENCE [LARGE SCALE GENOMIC DNA]</scope>
    <source>
        <strain evidence="5 6">13CB11C</strain>
    </source>
</reference>
<dbReference type="SUPFAM" id="SSF46689">
    <property type="entry name" value="Homeodomain-like"/>
    <property type="match status" value="1"/>
</dbReference>
<evidence type="ECO:0000313" key="6">
    <source>
        <dbReference type="Proteomes" id="UP001628220"/>
    </source>
</evidence>
<dbReference type="Gene3D" id="1.10.10.60">
    <property type="entry name" value="Homeodomain-like"/>
    <property type="match status" value="1"/>
</dbReference>
<dbReference type="InterPro" id="IPR009057">
    <property type="entry name" value="Homeodomain-like_sf"/>
</dbReference>
<dbReference type="Pfam" id="PF12833">
    <property type="entry name" value="HTH_18"/>
    <property type="match status" value="1"/>
</dbReference>
<keyword evidence="6" id="KW-1185">Reference proteome</keyword>
<evidence type="ECO:0000256" key="1">
    <source>
        <dbReference type="ARBA" id="ARBA00023015"/>
    </source>
</evidence>
<accession>A0ABQ0E3F2</accession>
<dbReference type="PROSITE" id="PS01124">
    <property type="entry name" value="HTH_ARAC_FAMILY_2"/>
    <property type="match status" value="1"/>
</dbReference>
<gene>
    <name evidence="5" type="ORF">Tsumi_13700</name>
</gene>
<dbReference type="PANTHER" id="PTHR47504:SF5">
    <property type="entry name" value="RIGHT ORIGIN-BINDING PROTEIN"/>
    <property type="match status" value="1"/>
</dbReference>
<dbReference type="SMART" id="SM00342">
    <property type="entry name" value="HTH_ARAC"/>
    <property type="match status" value="1"/>
</dbReference>
<dbReference type="EMBL" id="BAAFSF010000004">
    <property type="protein sequence ID" value="GAB1252264.1"/>
    <property type="molecule type" value="Genomic_DNA"/>
</dbReference>
<organism evidence="5 6">
    <name type="scientific">Porphyromonas miyakawae</name>
    <dbReference type="NCBI Taxonomy" id="3137470"/>
    <lineage>
        <taxon>Bacteria</taxon>
        <taxon>Pseudomonadati</taxon>
        <taxon>Bacteroidota</taxon>
        <taxon>Bacteroidia</taxon>
        <taxon>Bacteroidales</taxon>
        <taxon>Porphyromonadaceae</taxon>
        <taxon>Porphyromonas</taxon>
    </lineage>
</organism>
<name>A0ABQ0E3F2_9PORP</name>
<protein>
    <recommendedName>
        <fullName evidence="4">HTH araC/xylS-type domain-containing protein</fullName>
    </recommendedName>
</protein>
<keyword evidence="2" id="KW-0238">DNA-binding</keyword>
<dbReference type="Proteomes" id="UP001628220">
    <property type="component" value="Unassembled WGS sequence"/>
</dbReference>
<feature type="domain" description="HTH araC/xylS-type" evidence="4">
    <location>
        <begin position="209"/>
        <end position="307"/>
    </location>
</feature>
<dbReference type="InterPro" id="IPR018060">
    <property type="entry name" value="HTH_AraC"/>
</dbReference>
<keyword evidence="3" id="KW-0804">Transcription</keyword>